<dbReference type="AlphaFoldDB" id="A0A7D7LUE4"/>
<evidence type="ECO:0000313" key="4">
    <source>
        <dbReference type="Proteomes" id="UP000515349"/>
    </source>
</evidence>
<dbReference type="Gene3D" id="1.20.1260.10">
    <property type="match status" value="1"/>
</dbReference>
<evidence type="ECO:0000313" key="5">
    <source>
        <dbReference type="Proteomes" id="UP000539710"/>
    </source>
</evidence>
<dbReference type="RefSeq" id="WP_181885804.1">
    <property type="nucleotide sequence ID" value="NZ_CP059472.1"/>
</dbReference>
<dbReference type="PANTHER" id="PTHR38593:SF1">
    <property type="entry name" value="BLR2558 PROTEIN"/>
    <property type="match status" value="1"/>
</dbReference>
<proteinExistence type="predicted"/>
<dbReference type="PROSITE" id="PS51257">
    <property type="entry name" value="PROKAR_LIPOPROTEIN"/>
    <property type="match status" value="1"/>
</dbReference>
<reference evidence="5" key="2">
    <citation type="submission" date="2020-07" db="EMBL/GenBank/DDBJ databases">
        <title>Flavobacterium sp. xlx-214.</title>
        <authorList>
            <person name="Yang C."/>
        </authorList>
    </citation>
    <scope>NUCLEOTIDE SEQUENCE [LARGE SCALE GENOMIC DNA]</scope>
    <source>
        <strain evidence="5">CX-624</strain>
    </source>
</reference>
<dbReference type="Proteomes" id="UP000539710">
    <property type="component" value="Unassembled WGS sequence"/>
</dbReference>
<accession>A0A7D7LUE4</accession>
<dbReference type="PANTHER" id="PTHR38593">
    <property type="entry name" value="BLR2558 PROTEIN"/>
    <property type="match status" value="1"/>
</dbReference>
<feature type="domain" description="DUF4142" evidence="1">
    <location>
        <begin position="57"/>
        <end position="191"/>
    </location>
</feature>
<dbReference type="Pfam" id="PF13628">
    <property type="entry name" value="DUF4142"/>
    <property type="match status" value="1"/>
</dbReference>
<dbReference type="InterPro" id="IPR025419">
    <property type="entry name" value="DUF4142"/>
</dbReference>
<dbReference type="EMBL" id="CP059472">
    <property type="protein sequence ID" value="QMS98913.1"/>
    <property type="molecule type" value="Genomic_DNA"/>
</dbReference>
<dbReference type="KEGG" id="cbau:H1R16_02585"/>
<dbReference type="Proteomes" id="UP000515349">
    <property type="component" value="Chromosome"/>
</dbReference>
<reference evidence="3 4" key="1">
    <citation type="submission" date="2020-07" db="EMBL/GenBank/DDBJ databases">
        <title>Chryseobacterium sp.cx-624.</title>
        <authorList>
            <person name="Yang C."/>
        </authorList>
    </citation>
    <scope>NUCLEOTIDE SEQUENCE [LARGE SCALE GENOMIC DNA]</scope>
    <source>
        <strain evidence="4">cx-624</strain>
        <strain evidence="3">Cx-624</strain>
    </source>
</reference>
<protein>
    <submittedName>
        <fullName evidence="3">DUF4142 domain-containing protein</fullName>
    </submittedName>
</protein>
<sequence>MKNSVLALFCVAALTACKKNESTVTDTSTDSVDMVYPMDSAMTDTTMVSGTTQMNEQDRTFANDAAKGGMMEVMVGNLAAGKATNAKVKSLAEMMVRDHSKANDELKSWATGAAFTLPSAVDDNQKKEHDDLQARSGAEFDRAYADMMVRHHTETIEKFKQQASGGSDSSLKAFAEKTLPTLEHHLMEAQATRDAVK</sequence>
<gene>
    <name evidence="3" type="ORF">H1R16_02585</name>
    <name evidence="2" type="ORF">H2507_00690</name>
</gene>
<evidence type="ECO:0000313" key="2">
    <source>
        <dbReference type="EMBL" id="MBA5245679.1"/>
    </source>
</evidence>
<name>A0A7D7LUE4_9FLAO</name>
<organism evidence="3 4">
    <name type="scientific">Marnyiella aurantia</name>
    <dbReference type="NCBI Taxonomy" id="2758037"/>
    <lineage>
        <taxon>Bacteria</taxon>
        <taxon>Pseudomonadati</taxon>
        <taxon>Bacteroidota</taxon>
        <taxon>Flavobacteriia</taxon>
        <taxon>Flavobacteriales</taxon>
        <taxon>Weeksellaceae</taxon>
        <taxon>Marnyiella</taxon>
    </lineage>
</organism>
<dbReference type="EMBL" id="JACEUX010000001">
    <property type="protein sequence ID" value="MBA5245679.1"/>
    <property type="molecule type" value="Genomic_DNA"/>
</dbReference>
<evidence type="ECO:0000313" key="3">
    <source>
        <dbReference type="EMBL" id="QMS98913.1"/>
    </source>
</evidence>
<dbReference type="InterPro" id="IPR012347">
    <property type="entry name" value="Ferritin-like"/>
</dbReference>
<evidence type="ECO:0000259" key="1">
    <source>
        <dbReference type="Pfam" id="PF13628"/>
    </source>
</evidence>
<reference evidence="2" key="3">
    <citation type="submission" date="2020-07" db="EMBL/GenBank/DDBJ databases">
        <authorList>
            <person name="Yang C."/>
        </authorList>
    </citation>
    <scope>NUCLEOTIDE SEQUENCE</scope>
    <source>
        <strain evidence="2">Cx-624</strain>
    </source>
</reference>
<keyword evidence="5" id="KW-1185">Reference proteome</keyword>